<dbReference type="GO" id="GO:0090313">
    <property type="term" value="P:regulation of protein targeting to membrane"/>
    <property type="evidence" value="ECO:0007669"/>
    <property type="project" value="TreeGrafter"/>
</dbReference>
<dbReference type="InterPro" id="IPR007844">
    <property type="entry name" value="AsmA"/>
</dbReference>
<evidence type="ECO:0000256" key="1">
    <source>
        <dbReference type="SAM" id="MobiDB-lite"/>
    </source>
</evidence>
<sequence length="715" mass="77383">MKKFFLAVVIICVVIAAGIVTLVTVVDPNQFKPLIVEQTKKATGMDVVIGGDIRWQFFPAIGFQVDDVSLKNPTGFQRQNLLHVSHLSIDVAVMPLLDKELDIGSINLDGADIQIETLRDGTTNLDRLLDQQQAQQTDTAKQTDAATPEQTTATDSTQSTEKAPSWQVRVAGVDVREARIAVLNEAQPENQLSLDDVNLTVSAFAPNQWTTFSWSVQGKQAVQQFSVSGEGEFRLSADYRHYALRQISVKGSYQDETNNVRSLTLSLPMFEVGQDAPFEVAVAGKIADNDVDFTGKGTLNLDAQYQHVRVNGLDTQLKLTGAQLPVNPLPVAVQGNLRMNLPESQLDMSDLKLQVADVRLQGNSSLHLGNRPAIHFRLQGDQIDLSPFLPPATDTAAATQDGSSAQAAVAAANSTTQAPQTASTQEPDLTALKAFDLDGTLNIAGLKAQKLKLSHLGINVNLRHGVLTLAELQADLYQGHLQGHGVLNASVAPATYQVQQSLQGIQIQPVLKAVADNDRLEGKGSVALDLRGRGLSEKRLKENIAGTVKVQLQDGAVNGINVAQVIRQGYAKLKGKPLDDTKGVQKTDFSAASATLRLSQGVATIKESTLQSPLLRVHTQGDVNYVAQTMDVLVRASIVGTLKGQGGKDINELKDVTIPIQVKGSWTQPKYKLVFDDVMKQKAEKELDRGLKKLDGKIKDERTKKALNKLLKGLL</sequence>
<dbReference type="RefSeq" id="WP_074374491.1">
    <property type="nucleotide sequence ID" value="NZ_AP024907.1"/>
</dbReference>
<feature type="compositionally biased region" description="Low complexity" evidence="1">
    <location>
        <begin position="133"/>
        <end position="147"/>
    </location>
</feature>
<organism evidence="3 4">
    <name type="scientific">Vibrio spartinae</name>
    <dbReference type="NCBI Taxonomy" id="1918945"/>
    <lineage>
        <taxon>Bacteria</taxon>
        <taxon>Pseudomonadati</taxon>
        <taxon>Pseudomonadota</taxon>
        <taxon>Gammaproteobacteria</taxon>
        <taxon>Vibrionales</taxon>
        <taxon>Vibrionaceae</taxon>
        <taxon>Vibrio</taxon>
    </lineage>
</organism>
<evidence type="ECO:0000313" key="3">
    <source>
        <dbReference type="EMBL" id="SIO96009.1"/>
    </source>
</evidence>
<dbReference type="OrthoDB" id="9766390at2"/>
<dbReference type="Pfam" id="PF05170">
    <property type="entry name" value="AsmA"/>
    <property type="match status" value="1"/>
</dbReference>
<dbReference type="GO" id="GO:0005886">
    <property type="term" value="C:plasma membrane"/>
    <property type="evidence" value="ECO:0007669"/>
    <property type="project" value="TreeGrafter"/>
</dbReference>
<name>A0A1N6M9A1_9VIBR</name>
<feature type="region of interest" description="Disordered" evidence="1">
    <location>
        <begin position="133"/>
        <end position="165"/>
    </location>
</feature>
<feature type="domain" description="AsmA" evidence="2">
    <location>
        <begin position="4"/>
        <end position="606"/>
    </location>
</feature>
<dbReference type="PANTHER" id="PTHR30441:SF4">
    <property type="entry name" value="PROTEIN ASMA"/>
    <property type="match status" value="1"/>
</dbReference>
<dbReference type="EMBL" id="FSSB01000024">
    <property type="protein sequence ID" value="SIO96009.1"/>
    <property type="molecule type" value="Genomic_DNA"/>
</dbReference>
<dbReference type="InterPro" id="IPR052894">
    <property type="entry name" value="AsmA-related"/>
</dbReference>
<evidence type="ECO:0000259" key="2">
    <source>
        <dbReference type="Pfam" id="PF05170"/>
    </source>
</evidence>
<reference evidence="3 4" key="1">
    <citation type="submission" date="2016-12" db="EMBL/GenBank/DDBJ databases">
        <authorList>
            <person name="Song W.-J."/>
            <person name="Kurnit D.M."/>
        </authorList>
    </citation>
    <scope>NUCLEOTIDE SEQUENCE [LARGE SCALE GENOMIC DNA]</scope>
    <source>
        <strain evidence="3 4">CECT 9026</strain>
    </source>
</reference>
<evidence type="ECO:0000313" key="4">
    <source>
        <dbReference type="Proteomes" id="UP000184774"/>
    </source>
</evidence>
<dbReference type="Proteomes" id="UP000184774">
    <property type="component" value="Unassembled WGS sequence"/>
</dbReference>
<dbReference type="AlphaFoldDB" id="A0A1N6M9A1"/>
<protein>
    <submittedName>
        <fullName evidence="3">Putative assembly protein</fullName>
    </submittedName>
</protein>
<proteinExistence type="predicted"/>
<accession>A0A1N6M9A1</accession>
<feature type="compositionally biased region" description="Polar residues" evidence="1">
    <location>
        <begin position="148"/>
        <end position="162"/>
    </location>
</feature>
<gene>
    <name evidence="3" type="ORF">VSP9026_03765</name>
</gene>
<dbReference type="PANTHER" id="PTHR30441">
    <property type="entry name" value="DUF748 DOMAIN-CONTAINING PROTEIN"/>
    <property type="match status" value="1"/>
</dbReference>